<feature type="domain" description="Transcription regulator TrmB N-terminal" evidence="1">
    <location>
        <begin position="10"/>
        <end position="77"/>
    </location>
</feature>
<gene>
    <name evidence="2" type="ORF">CL944_00850</name>
</gene>
<organism evidence="2 3">
    <name type="scientific">Candidatus Iainarchaeum sp</name>
    <dbReference type="NCBI Taxonomy" id="3101447"/>
    <lineage>
        <taxon>Archaea</taxon>
        <taxon>Candidatus Iainarchaeota</taxon>
        <taxon>Candidatus Iainarchaeia</taxon>
        <taxon>Candidatus Iainarchaeales</taxon>
        <taxon>Candidatus Iainarchaeaceae</taxon>
        <taxon>Candidatus Iainarchaeum</taxon>
    </lineage>
</organism>
<dbReference type="AlphaFoldDB" id="A0A2D6LPI6"/>
<accession>A0A2D6LPI6</accession>
<dbReference type="Proteomes" id="UP000226712">
    <property type="component" value="Unassembled WGS sequence"/>
</dbReference>
<dbReference type="Pfam" id="PF01978">
    <property type="entry name" value="TrmB"/>
    <property type="match status" value="1"/>
</dbReference>
<sequence>MQEYDINIFLEKLGLTEYEAKTLSALFKLREAEAPEISRTAQVPKTRVYDVLDRLTKKTLIIEIHGRPKRYMAIEPENVFNTLIQEKKTELQTLEQEAGSLKDTIIFDSTNGKHEKVMKIKDKNDFMKILSQQIDSANKSVIGLAPLGKEHGLIKESMKKAAGRNVEIKLISKVNEDTKKLANELNNSGISMRDFDHGMNAYIIDDKKVVLALSDFQLEKPEYHFTIWPENKPMADALKKYFDHTWEQGKQI</sequence>
<dbReference type="InterPro" id="IPR036388">
    <property type="entry name" value="WH-like_DNA-bd_sf"/>
</dbReference>
<comment type="caution">
    <text evidence="2">The sequence shown here is derived from an EMBL/GenBank/DDBJ whole genome shotgun (WGS) entry which is preliminary data.</text>
</comment>
<evidence type="ECO:0000259" key="1">
    <source>
        <dbReference type="Pfam" id="PF01978"/>
    </source>
</evidence>
<reference evidence="3" key="1">
    <citation type="submission" date="2017-09" db="EMBL/GenBank/DDBJ databases">
        <title>The Reconstruction of 2,631 Draft Metagenome-Assembled Genomes from the Global Oceans.</title>
        <authorList>
            <person name="Tully B.J."/>
            <person name="Graham E.D."/>
            <person name="Heidelberg J.F."/>
        </authorList>
    </citation>
    <scope>NUCLEOTIDE SEQUENCE [LARGE SCALE GENOMIC DNA]</scope>
</reference>
<evidence type="ECO:0000313" key="2">
    <source>
        <dbReference type="EMBL" id="MAG18004.1"/>
    </source>
</evidence>
<dbReference type="Gene3D" id="1.10.10.10">
    <property type="entry name" value="Winged helix-like DNA-binding domain superfamily/Winged helix DNA-binding domain"/>
    <property type="match status" value="1"/>
</dbReference>
<evidence type="ECO:0000313" key="3">
    <source>
        <dbReference type="Proteomes" id="UP000226712"/>
    </source>
</evidence>
<dbReference type="SUPFAM" id="SSF46785">
    <property type="entry name" value="Winged helix' DNA-binding domain"/>
    <property type="match status" value="1"/>
</dbReference>
<name>A0A2D6LPI6_9ARCH</name>
<dbReference type="EMBL" id="NZBD01000004">
    <property type="protein sequence ID" value="MAG18004.1"/>
    <property type="molecule type" value="Genomic_DNA"/>
</dbReference>
<proteinExistence type="predicted"/>
<dbReference type="InterPro" id="IPR002831">
    <property type="entry name" value="Tscrpt_reg_TrmB_N"/>
</dbReference>
<dbReference type="Gene3D" id="3.30.870.10">
    <property type="entry name" value="Endonuclease Chain A"/>
    <property type="match status" value="1"/>
</dbReference>
<dbReference type="InterPro" id="IPR051797">
    <property type="entry name" value="TrmB-like"/>
</dbReference>
<dbReference type="PANTHER" id="PTHR34293:SF1">
    <property type="entry name" value="HTH-TYPE TRANSCRIPTIONAL REGULATOR TRMBL2"/>
    <property type="match status" value="1"/>
</dbReference>
<protein>
    <recommendedName>
        <fullName evidence="1">Transcription regulator TrmB N-terminal domain-containing protein</fullName>
    </recommendedName>
</protein>
<dbReference type="PANTHER" id="PTHR34293">
    <property type="entry name" value="HTH-TYPE TRANSCRIPTIONAL REGULATOR TRMBL2"/>
    <property type="match status" value="1"/>
</dbReference>
<dbReference type="InterPro" id="IPR036390">
    <property type="entry name" value="WH_DNA-bd_sf"/>
</dbReference>
<dbReference type="SUPFAM" id="SSF56024">
    <property type="entry name" value="Phospholipase D/nuclease"/>
    <property type="match status" value="1"/>
</dbReference>